<reference evidence="11" key="1">
    <citation type="submission" date="2025-08" db="UniProtKB">
        <authorList>
            <consortium name="RefSeq"/>
        </authorList>
    </citation>
    <scope>IDENTIFICATION</scope>
    <source>
        <tissue evidence="11">Testes</tissue>
    </source>
</reference>
<dbReference type="InterPro" id="IPR025807">
    <property type="entry name" value="Adrift-typ_MeTrfase"/>
</dbReference>
<dbReference type="InterPro" id="IPR050851">
    <property type="entry name" value="mRNA_Cap_2O-Ribose_MeTrfase"/>
</dbReference>
<feature type="compositionally biased region" description="Basic residues" evidence="8">
    <location>
        <begin position="1"/>
        <end position="10"/>
    </location>
</feature>
<proteinExistence type="predicted"/>
<evidence type="ECO:0000256" key="7">
    <source>
        <dbReference type="PROSITE-ProRule" id="PRU00946"/>
    </source>
</evidence>
<dbReference type="EC" id="2.1.1.296" evidence="1"/>
<feature type="binding site" evidence="7">
    <location>
        <position position="168"/>
    </location>
    <ligand>
        <name>S-adenosyl-L-methionine</name>
        <dbReference type="ChEBI" id="CHEBI:59789"/>
    </ligand>
</feature>
<evidence type="ECO:0000313" key="11">
    <source>
        <dbReference type="RefSeq" id="XP_006816000.1"/>
    </source>
</evidence>
<dbReference type="InterPro" id="IPR002877">
    <property type="entry name" value="RNA_MeTrfase_FtsJ_dom"/>
</dbReference>
<evidence type="ECO:0000313" key="10">
    <source>
        <dbReference type="Proteomes" id="UP000694865"/>
    </source>
</evidence>
<dbReference type="Gene3D" id="3.40.50.12760">
    <property type="match status" value="2"/>
</dbReference>
<gene>
    <name evidence="11" type="primary">LOC102810133</name>
</gene>
<dbReference type="SUPFAM" id="SSF53335">
    <property type="entry name" value="S-adenosyl-L-methionine-dependent methyltransferases"/>
    <property type="match status" value="1"/>
</dbReference>
<protein>
    <recommendedName>
        <fullName evidence="2">Cap-specific mRNA (nucleoside-2'-O-)-methyltransferase 2</fullName>
        <ecNumber evidence="1">2.1.1.296</ecNumber>
    </recommendedName>
</protein>
<evidence type="ECO:0000256" key="6">
    <source>
        <dbReference type="ARBA" id="ARBA00049477"/>
    </source>
</evidence>
<feature type="region of interest" description="Disordered" evidence="8">
    <location>
        <begin position="1"/>
        <end position="26"/>
    </location>
</feature>
<dbReference type="Pfam" id="PF01728">
    <property type="entry name" value="FtsJ"/>
    <property type="match status" value="1"/>
</dbReference>
<comment type="catalytic activity">
    <reaction evidence="6">
        <text>a 5'-end (N(7)-methyl 5'-triphosphoguanosine)-(2'-O-methyl-ribonucleoside)-(ribonucleotide) in mRNA + S-adenosyl-L-methionine = a 5'-end (N(7)-methyl 5'-triphosphoguanosine)-(2'-O-methyl-ribonucleoside)-(2'-O-methyl-ribonucleotide) in mRNA + S-adenosyl-L-homocysteine + H(+)</text>
        <dbReference type="Rhea" id="RHEA:67024"/>
        <dbReference type="Rhea" id="RHEA-COMP:17169"/>
        <dbReference type="Rhea" id="RHEA-COMP:17170"/>
        <dbReference type="ChEBI" id="CHEBI:15378"/>
        <dbReference type="ChEBI" id="CHEBI:57856"/>
        <dbReference type="ChEBI" id="CHEBI:59789"/>
        <dbReference type="ChEBI" id="CHEBI:167612"/>
        <dbReference type="ChEBI" id="CHEBI:167614"/>
        <dbReference type="EC" id="2.1.1.296"/>
    </reaction>
</comment>
<evidence type="ECO:0000256" key="4">
    <source>
        <dbReference type="ARBA" id="ARBA00022679"/>
    </source>
</evidence>
<name>A0ABM0M7K9_SACKO</name>
<dbReference type="RefSeq" id="XP_006816000.1">
    <property type="nucleotide sequence ID" value="XM_006815937.1"/>
</dbReference>
<feature type="binding site" evidence="7">
    <location>
        <position position="237"/>
    </location>
    <ligand>
        <name>S-adenosyl-L-methionine</name>
        <dbReference type="ChEBI" id="CHEBI:59789"/>
    </ligand>
</feature>
<sequence>MGRKRKRSRNFRSQMGKSKRSDTYDPGIVNEASAMFNKRFTFDSPEEQRWSLPGVEKIYSDEDEIYDVLQQLKCELNLTKSELSDKDIEKWHSHTMFTNKAGRVVPQIRSEFNLELCTQAWCKFHEILATFDIIRDNKLNTVHLCEAPGAFVTSLNHYIKTNNPDTEWNWLATTLNPYYEDHSLSNMIPDDRFIYQTINNWYFGEDNTGDIMDVRLMKGLAAKITEKLGTVHLITADGSIDCQCDPAEQEMLVYQLHYCEIITSLYCLSDGGTLVIKMFTLYEHSSVAMMYLLNCVFDKVHVFKPATSKSGNSEVYVVCLNYNGKLSLQKYFPVFLNKFGSTRQNEAMFSKCDIPESFTSQLIECAKLFKDFQTDTIKNNIRLYQNMSDEEKSHIEQVRNCCLGMYVERFGIKPISVEDRICPDLYKEEYNMRYFVMTSMKTHYTGSYNDRRDTENWWRSMDHQVNQWILQENQVFHFKHETSPDNNMLSKLEILKGKPIQEIHSSRFCHPKLLENLNKVQDTAQIFKPENKGAMVELLSSCDEKKEGNIFQIVQFEVENVMHKFQESTIECIALCSKQLLDWLLSEDCTKNQLTVINPFEKDQEVGESDVKVNPFSLLRFCSNCDGPCVQLVIICYNSNEKGHSCMELETKNNLLIYILTALKTLNGGGTLIIKTSTFLTRFSTGLLYILLASFQKVKVHVLSSYPAECIVVCDNYNPNDEFTQDLLTHSEDIIKQKANNEENYVLEILPMKCLYVHRLIESGTLLIQGNSYQQWILKEGFSITPMKHMQVQLQLNIHISNEQRLRHKLKEKSY</sequence>
<evidence type="ECO:0000256" key="8">
    <source>
        <dbReference type="SAM" id="MobiDB-lite"/>
    </source>
</evidence>
<dbReference type="PROSITE" id="PS51614">
    <property type="entry name" value="SAM_MT_ADRIFT"/>
    <property type="match status" value="1"/>
</dbReference>
<evidence type="ECO:0000256" key="2">
    <source>
        <dbReference type="ARBA" id="ARBA00021134"/>
    </source>
</evidence>
<dbReference type="Proteomes" id="UP000694865">
    <property type="component" value="Unplaced"/>
</dbReference>
<keyword evidence="5 7" id="KW-0949">S-adenosyl-L-methionine</keyword>
<keyword evidence="4 7" id="KW-0808">Transferase</keyword>
<dbReference type="PANTHER" id="PTHR16121:SF2">
    <property type="entry name" value="CAP-SPECIFIC MRNA (NUCLEOSIDE-2'-O-)-METHYLTRANSFERASE 2"/>
    <property type="match status" value="1"/>
</dbReference>
<evidence type="ECO:0000256" key="5">
    <source>
        <dbReference type="ARBA" id="ARBA00022691"/>
    </source>
</evidence>
<keyword evidence="10" id="KW-1185">Reference proteome</keyword>
<evidence type="ECO:0000256" key="1">
    <source>
        <dbReference type="ARBA" id="ARBA00012770"/>
    </source>
</evidence>
<evidence type="ECO:0000256" key="3">
    <source>
        <dbReference type="ARBA" id="ARBA00022603"/>
    </source>
</evidence>
<keyword evidence="3 7" id="KW-0489">Methyltransferase</keyword>
<dbReference type="InterPro" id="IPR029063">
    <property type="entry name" value="SAM-dependent_MTases_sf"/>
</dbReference>
<feature type="active site" description="Proton acceptor" evidence="7">
    <location>
        <position position="277"/>
    </location>
</feature>
<evidence type="ECO:0000259" key="9">
    <source>
        <dbReference type="PROSITE" id="PS51614"/>
    </source>
</evidence>
<accession>A0ABM0M7K9</accession>
<dbReference type="GeneID" id="102810133"/>
<feature type="binding site" evidence="7">
    <location>
        <position position="149"/>
    </location>
    <ligand>
        <name>S-adenosyl-L-methionine</name>
        <dbReference type="ChEBI" id="CHEBI:59789"/>
    </ligand>
</feature>
<organism evidence="10 11">
    <name type="scientific">Saccoglossus kowalevskii</name>
    <name type="common">Acorn worm</name>
    <dbReference type="NCBI Taxonomy" id="10224"/>
    <lineage>
        <taxon>Eukaryota</taxon>
        <taxon>Metazoa</taxon>
        <taxon>Hemichordata</taxon>
        <taxon>Enteropneusta</taxon>
        <taxon>Harrimaniidae</taxon>
        <taxon>Saccoglossus</taxon>
    </lineage>
</organism>
<feature type="domain" description="Adrift-type SAM-dependent 2'-O-MTase" evidence="9">
    <location>
        <begin position="115"/>
        <end position="324"/>
    </location>
</feature>
<dbReference type="PANTHER" id="PTHR16121">
    <property type="entry name" value="CAP-SPECIFIC MRNA (NUCLEOSIDE-2'-O-)-METHYLTRANSFERASE 1-RELATED"/>
    <property type="match status" value="1"/>
</dbReference>